<dbReference type="PANTHER" id="PTHR24291:SF201">
    <property type="entry name" value="CYTOCHROME P450, FAMILY 4, SUBFAMILY B, POLYPEPTIDE 7"/>
    <property type="match status" value="1"/>
</dbReference>
<organism evidence="12 13">
    <name type="scientific">Amphilophus citrinellus</name>
    <name type="common">Midas cichlid</name>
    <name type="synonym">Cichlasoma citrinellum</name>
    <dbReference type="NCBI Taxonomy" id="61819"/>
    <lineage>
        <taxon>Eukaryota</taxon>
        <taxon>Metazoa</taxon>
        <taxon>Chordata</taxon>
        <taxon>Craniata</taxon>
        <taxon>Vertebrata</taxon>
        <taxon>Euteleostomi</taxon>
        <taxon>Actinopterygii</taxon>
        <taxon>Neopterygii</taxon>
        <taxon>Teleostei</taxon>
        <taxon>Neoteleostei</taxon>
        <taxon>Acanthomorphata</taxon>
        <taxon>Ovalentaria</taxon>
        <taxon>Cichlomorphae</taxon>
        <taxon>Cichliformes</taxon>
        <taxon>Cichlidae</taxon>
        <taxon>New World cichlids</taxon>
        <taxon>Cichlasomatinae</taxon>
        <taxon>Heroini</taxon>
        <taxon>Amphilophus</taxon>
    </lineage>
</organism>
<evidence type="ECO:0000256" key="10">
    <source>
        <dbReference type="ARBA" id="ARBA00048642"/>
    </source>
</evidence>
<evidence type="ECO:0000256" key="8">
    <source>
        <dbReference type="ARBA" id="ARBA00037202"/>
    </source>
</evidence>
<evidence type="ECO:0000256" key="5">
    <source>
        <dbReference type="ARBA" id="ARBA00023002"/>
    </source>
</evidence>
<comment type="similarity">
    <text evidence="2">Belongs to the cytochrome P450 family.</text>
</comment>
<protein>
    <submittedName>
        <fullName evidence="12">Cytochrome P450, family 4, subfamily T, polypeptide 8</fullName>
    </submittedName>
</protein>
<keyword evidence="3" id="KW-0349">Heme</keyword>
<evidence type="ECO:0000313" key="12">
    <source>
        <dbReference type="Ensembl" id="ENSACIP00000022061.1"/>
    </source>
</evidence>
<dbReference type="Proteomes" id="UP000261340">
    <property type="component" value="Unplaced"/>
</dbReference>
<dbReference type="OMA" id="DKWERYA"/>
<dbReference type="STRING" id="61819.ENSACIP00000022061"/>
<feature type="transmembrane region" description="Helical" evidence="11">
    <location>
        <begin position="82"/>
        <end position="101"/>
    </location>
</feature>
<dbReference type="SUPFAM" id="SSF48264">
    <property type="entry name" value="Cytochrome P450"/>
    <property type="match status" value="1"/>
</dbReference>
<keyword evidence="5" id="KW-0560">Oxidoreductase</keyword>
<dbReference type="GO" id="GO:0020037">
    <property type="term" value="F:heme binding"/>
    <property type="evidence" value="ECO:0007669"/>
    <property type="project" value="InterPro"/>
</dbReference>
<evidence type="ECO:0000256" key="11">
    <source>
        <dbReference type="SAM" id="Phobius"/>
    </source>
</evidence>
<evidence type="ECO:0000313" key="13">
    <source>
        <dbReference type="Proteomes" id="UP000261340"/>
    </source>
</evidence>
<keyword evidence="11" id="KW-0812">Transmembrane</keyword>
<accession>A0A3Q0SG98</accession>
<keyword evidence="7" id="KW-0503">Monooxygenase</keyword>
<dbReference type="Gene3D" id="1.10.630.10">
    <property type="entry name" value="Cytochrome P450"/>
    <property type="match status" value="1"/>
</dbReference>
<evidence type="ECO:0000256" key="3">
    <source>
        <dbReference type="ARBA" id="ARBA00022617"/>
    </source>
</evidence>
<comment type="function">
    <text evidence="8">Catalyzes the formation of aromatic C18 estrogens from C19 androgens.</text>
</comment>
<name>A0A3Q0SG98_AMPCI</name>
<proteinExistence type="inferred from homology"/>
<dbReference type="Ensembl" id="ENSACIT00000022648.1">
    <property type="protein sequence ID" value="ENSACIP00000022061.1"/>
    <property type="gene ID" value="ENSACIG00000017070.1"/>
</dbReference>
<feature type="transmembrane region" description="Helical" evidence="11">
    <location>
        <begin position="20"/>
        <end position="38"/>
    </location>
</feature>
<dbReference type="PRINTS" id="PR00464">
    <property type="entry name" value="EP450II"/>
</dbReference>
<sequence>MKLTEVFAEFELGWPRMHYAFAVLCIFVLVYKFTLLLAKRRETLRHLEVFSGPPGHWLFGHVLEFKQDGTEMDKVVRWGEEYSYVFPLWFGPFVSIINIQHPDYSKTILTSSGVRNVLVVCLISFLTHTSGNGLLVSEGQKWFRHRRLLTPGFHYDVLKPYVKLMSESAQTMLDKWESYASTNEPFELFNHVSLMTLDSIMKCAFSCYSNCQTEGGTNAYIKAVYELSYLINFRLRVFPYHSDLLFHLSPHGFRYRKARQVAHSHTEEVIRKRKEALKEEKELGQIQAKRHLDFLDILLFARDENQQGLSDEDVRAEVDTFMFEGHDTTASGLSFILYCLACNPEHQKICRKEIIEALDGKETMEWDDLSKIPYTTMCIKEALRLYPPVPGIARRTTKPVTFFDGKTVPAGQ</sequence>
<dbReference type="PANTHER" id="PTHR24291">
    <property type="entry name" value="CYTOCHROME P450 FAMILY 4"/>
    <property type="match status" value="1"/>
</dbReference>
<dbReference type="InterPro" id="IPR050196">
    <property type="entry name" value="Cytochrome_P450_Monoox"/>
</dbReference>
<keyword evidence="6" id="KW-0408">Iron</keyword>
<dbReference type="Pfam" id="PF00067">
    <property type="entry name" value="p450"/>
    <property type="match status" value="1"/>
</dbReference>
<reference evidence="12" key="1">
    <citation type="submission" date="2025-08" db="UniProtKB">
        <authorList>
            <consortium name="Ensembl"/>
        </authorList>
    </citation>
    <scope>IDENTIFICATION</scope>
</reference>
<evidence type="ECO:0000256" key="1">
    <source>
        <dbReference type="ARBA" id="ARBA00001971"/>
    </source>
</evidence>
<comment type="catalytic activity">
    <reaction evidence="9">
        <text>testosterone + 3 reduced [NADPH--hemoprotein reductase] + 3 O2 = 17beta-estradiol + formate + 3 oxidized [NADPH--hemoprotein reductase] + 4 H2O + 4 H(+)</text>
        <dbReference type="Rhea" id="RHEA:38191"/>
        <dbReference type="Rhea" id="RHEA-COMP:11964"/>
        <dbReference type="Rhea" id="RHEA-COMP:11965"/>
        <dbReference type="ChEBI" id="CHEBI:15377"/>
        <dbReference type="ChEBI" id="CHEBI:15378"/>
        <dbReference type="ChEBI" id="CHEBI:15379"/>
        <dbReference type="ChEBI" id="CHEBI:15740"/>
        <dbReference type="ChEBI" id="CHEBI:16469"/>
        <dbReference type="ChEBI" id="CHEBI:17347"/>
        <dbReference type="ChEBI" id="CHEBI:57618"/>
        <dbReference type="ChEBI" id="CHEBI:58210"/>
        <dbReference type="EC" id="1.14.14.14"/>
    </reaction>
</comment>
<comment type="catalytic activity">
    <reaction evidence="10">
        <text>androst-4-ene-3,17-dione + 3 reduced [NADPH--hemoprotein reductase] + 3 O2 = estrone + formate + 3 oxidized [NADPH--hemoprotein reductase] + 4 H2O + 4 H(+)</text>
        <dbReference type="Rhea" id="RHEA:38195"/>
        <dbReference type="Rhea" id="RHEA-COMP:11964"/>
        <dbReference type="Rhea" id="RHEA-COMP:11965"/>
        <dbReference type="ChEBI" id="CHEBI:15377"/>
        <dbReference type="ChEBI" id="CHEBI:15378"/>
        <dbReference type="ChEBI" id="CHEBI:15379"/>
        <dbReference type="ChEBI" id="CHEBI:15740"/>
        <dbReference type="ChEBI" id="CHEBI:16422"/>
        <dbReference type="ChEBI" id="CHEBI:17263"/>
        <dbReference type="ChEBI" id="CHEBI:57618"/>
        <dbReference type="ChEBI" id="CHEBI:58210"/>
        <dbReference type="EC" id="1.14.14.14"/>
    </reaction>
</comment>
<keyword evidence="4" id="KW-0479">Metal-binding</keyword>
<dbReference type="InterPro" id="IPR001128">
    <property type="entry name" value="Cyt_P450"/>
</dbReference>
<dbReference type="GeneTree" id="ENSGT00940000161527"/>
<evidence type="ECO:0000256" key="7">
    <source>
        <dbReference type="ARBA" id="ARBA00023033"/>
    </source>
</evidence>
<feature type="transmembrane region" description="Helical" evidence="11">
    <location>
        <begin position="113"/>
        <end position="137"/>
    </location>
</feature>
<evidence type="ECO:0000256" key="6">
    <source>
        <dbReference type="ARBA" id="ARBA00023004"/>
    </source>
</evidence>
<evidence type="ECO:0000256" key="4">
    <source>
        <dbReference type="ARBA" id="ARBA00022723"/>
    </source>
</evidence>
<reference evidence="12" key="2">
    <citation type="submission" date="2025-09" db="UniProtKB">
        <authorList>
            <consortium name="Ensembl"/>
        </authorList>
    </citation>
    <scope>IDENTIFICATION</scope>
</reference>
<evidence type="ECO:0000256" key="2">
    <source>
        <dbReference type="ARBA" id="ARBA00010617"/>
    </source>
</evidence>
<keyword evidence="11" id="KW-0472">Membrane</keyword>
<evidence type="ECO:0000256" key="9">
    <source>
        <dbReference type="ARBA" id="ARBA00047938"/>
    </source>
</evidence>
<keyword evidence="13" id="KW-1185">Reference proteome</keyword>
<keyword evidence="11" id="KW-1133">Transmembrane helix</keyword>
<dbReference type="InterPro" id="IPR002402">
    <property type="entry name" value="Cyt_P450_E_grp-II"/>
</dbReference>
<comment type="cofactor">
    <cofactor evidence="1">
        <name>heme</name>
        <dbReference type="ChEBI" id="CHEBI:30413"/>
    </cofactor>
</comment>
<dbReference type="AlphaFoldDB" id="A0A3Q0SG98"/>
<dbReference type="GO" id="GO:0070330">
    <property type="term" value="F:aromatase activity"/>
    <property type="evidence" value="ECO:0007669"/>
    <property type="project" value="UniProtKB-EC"/>
</dbReference>
<dbReference type="InterPro" id="IPR036396">
    <property type="entry name" value="Cyt_P450_sf"/>
</dbReference>
<dbReference type="GO" id="GO:0005506">
    <property type="term" value="F:iron ion binding"/>
    <property type="evidence" value="ECO:0007669"/>
    <property type="project" value="InterPro"/>
</dbReference>